<gene>
    <name evidence="1" type="ORF">UFOPK4098_01534</name>
</gene>
<organism evidence="1">
    <name type="scientific">freshwater metagenome</name>
    <dbReference type="NCBI Taxonomy" id="449393"/>
    <lineage>
        <taxon>unclassified sequences</taxon>
        <taxon>metagenomes</taxon>
        <taxon>ecological metagenomes</taxon>
    </lineage>
</organism>
<protein>
    <submittedName>
        <fullName evidence="1">Unannotated protein</fullName>
    </submittedName>
</protein>
<sequence>MTKLFTVCGVFAVSRATTMVPSVVSKVAVYFLAASIHIGGAFSNFVTRACEPSVTGHLVSPVSVAPGAVTTGVVAVGAVESVGVSTAVSDVVSRTVSVEATLEVLSPPVLLKMRTTSKTRATRPTTCRLRFLVVERRCCAASSVSRCWRFNFWRSLFSVPTRSVG</sequence>
<evidence type="ECO:0000313" key="1">
    <source>
        <dbReference type="EMBL" id="CAB5030920.1"/>
    </source>
</evidence>
<reference evidence="1" key="1">
    <citation type="submission" date="2020-05" db="EMBL/GenBank/DDBJ databases">
        <authorList>
            <person name="Chiriac C."/>
            <person name="Salcher M."/>
            <person name="Ghai R."/>
            <person name="Kavagutti S V."/>
        </authorList>
    </citation>
    <scope>NUCLEOTIDE SEQUENCE</scope>
</reference>
<proteinExistence type="predicted"/>
<dbReference type="EMBL" id="CAFBPN010000140">
    <property type="protein sequence ID" value="CAB5030920.1"/>
    <property type="molecule type" value="Genomic_DNA"/>
</dbReference>
<dbReference type="AlphaFoldDB" id="A0A6J7RR81"/>
<name>A0A6J7RR81_9ZZZZ</name>
<accession>A0A6J7RR81</accession>